<dbReference type="EMBL" id="JANBVO010000001">
    <property type="protein sequence ID" value="KAJ9157368.1"/>
    <property type="molecule type" value="Genomic_DNA"/>
</dbReference>
<evidence type="ECO:0000256" key="2">
    <source>
        <dbReference type="ARBA" id="ARBA00004496"/>
    </source>
</evidence>
<dbReference type="FunFam" id="3.40.640.10:FF:000074">
    <property type="entry name" value="Aromatic amino acid aminotransferase"/>
    <property type="match status" value="1"/>
</dbReference>
<keyword evidence="13" id="KW-1185">Reference proteome</keyword>
<evidence type="ECO:0000313" key="13">
    <source>
        <dbReference type="Proteomes" id="UP001174694"/>
    </source>
</evidence>
<dbReference type="GO" id="GO:0006571">
    <property type="term" value="P:tyrosine biosynthetic process"/>
    <property type="evidence" value="ECO:0007669"/>
    <property type="project" value="TreeGrafter"/>
</dbReference>
<evidence type="ECO:0000256" key="3">
    <source>
        <dbReference type="ARBA" id="ARBA00007441"/>
    </source>
</evidence>
<feature type="domain" description="Aminotransferase class I/classII large" evidence="11">
    <location>
        <begin position="235"/>
        <end position="572"/>
    </location>
</feature>
<dbReference type="SUPFAM" id="SSF53383">
    <property type="entry name" value="PLP-dependent transferases"/>
    <property type="match status" value="1"/>
</dbReference>
<dbReference type="PANTHER" id="PTHR42790">
    <property type="entry name" value="AMINOTRANSFERASE"/>
    <property type="match status" value="1"/>
</dbReference>
<dbReference type="InterPro" id="IPR015421">
    <property type="entry name" value="PyrdxlP-dep_Trfase_major"/>
</dbReference>
<dbReference type="AlphaFoldDB" id="A0AA38RSL6"/>
<protein>
    <recommendedName>
        <fullName evidence="9">aromatic-amino-acid transaminase</fullName>
        <ecNumber evidence="9">2.6.1.57</ecNumber>
    </recommendedName>
</protein>
<dbReference type="Proteomes" id="UP001174694">
    <property type="component" value="Unassembled WGS sequence"/>
</dbReference>
<comment type="catalytic activity">
    <reaction evidence="8">
        <text>an aromatic L-alpha-amino acid + 2-oxoglutarate = an aromatic oxo-acid + L-glutamate</text>
        <dbReference type="Rhea" id="RHEA:17533"/>
        <dbReference type="ChEBI" id="CHEBI:16810"/>
        <dbReference type="ChEBI" id="CHEBI:29985"/>
        <dbReference type="ChEBI" id="CHEBI:73309"/>
        <dbReference type="ChEBI" id="CHEBI:84824"/>
        <dbReference type="EC" id="2.6.1.57"/>
    </reaction>
</comment>
<dbReference type="GO" id="GO:0005737">
    <property type="term" value="C:cytoplasm"/>
    <property type="evidence" value="ECO:0007669"/>
    <property type="project" value="UniProtKB-SubCell"/>
</dbReference>
<keyword evidence="4" id="KW-0963">Cytoplasm</keyword>
<reference evidence="12" key="1">
    <citation type="submission" date="2022-07" db="EMBL/GenBank/DDBJ databases">
        <title>Fungi with potential for degradation of polypropylene.</title>
        <authorList>
            <person name="Gostincar C."/>
        </authorList>
    </citation>
    <scope>NUCLEOTIDE SEQUENCE</scope>
    <source>
        <strain evidence="12">EXF-13308</strain>
    </source>
</reference>
<dbReference type="InterPro" id="IPR015424">
    <property type="entry name" value="PyrdxlP-dep_Trfase"/>
</dbReference>
<evidence type="ECO:0000256" key="5">
    <source>
        <dbReference type="ARBA" id="ARBA00022576"/>
    </source>
</evidence>
<dbReference type="GO" id="GO:0019878">
    <property type="term" value="P:lysine biosynthetic process via aminoadipic acid"/>
    <property type="evidence" value="ECO:0007669"/>
    <property type="project" value="TreeGrafter"/>
</dbReference>
<dbReference type="GO" id="GO:0008793">
    <property type="term" value="F:aromatic-amino-acid transaminase activity"/>
    <property type="evidence" value="ECO:0007669"/>
    <property type="project" value="TreeGrafter"/>
</dbReference>
<dbReference type="GO" id="GO:0030170">
    <property type="term" value="F:pyridoxal phosphate binding"/>
    <property type="evidence" value="ECO:0007669"/>
    <property type="project" value="InterPro"/>
</dbReference>
<comment type="caution">
    <text evidence="12">The sequence shown here is derived from an EMBL/GenBank/DDBJ whole genome shotgun (WGS) entry which is preliminary data.</text>
</comment>
<evidence type="ECO:0000256" key="6">
    <source>
        <dbReference type="ARBA" id="ARBA00022679"/>
    </source>
</evidence>
<dbReference type="EC" id="2.6.1.57" evidence="9"/>
<comment type="subcellular location">
    <subcellularLocation>
        <location evidence="2">Cytoplasm</location>
    </subcellularLocation>
</comment>
<comment type="cofactor">
    <cofactor evidence="1">
        <name>pyridoxal 5'-phosphate</name>
        <dbReference type="ChEBI" id="CHEBI:597326"/>
    </cofactor>
</comment>
<keyword evidence="5" id="KW-0032">Aminotransferase</keyword>
<proteinExistence type="inferred from homology"/>
<dbReference type="GO" id="GO:0009074">
    <property type="term" value="P:aromatic amino acid family catabolic process"/>
    <property type="evidence" value="ECO:0007669"/>
    <property type="project" value="TreeGrafter"/>
</dbReference>
<evidence type="ECO:0000256" key="10">
    <source>
        <dbReference type="SAM" id="MobiDB-lite"/>
    </source>
</evidence>
<keyword evidence="6 12" id="KW-0808">Transferase</keyword>
<name>A0AA38RSL6_9PEZI</name>
<evidence type="ECO:0000313" key="12">
    <source>
        <dbReference type="EMBL" id="KAJ9157368.1"/>
    </source>
</evidence>
<sequence length="583" mass="63963">MGRGLAFRTLRAAAPTSGPARCCLPARRAGQQQRLIHSTRGQRSEALGTAARLPDAEPVPPRSPRRSVTIADILERRAKAGRLVAGTAATADINLFKAPFSAGKPRARRWDHHLSAESLSRGPCVLKQAAQHLKKPGLISLGGGLPCAENFPLESLTLRVPSPDAGFTEEATRAAGRTARIGKYDAAAGVEAAEFDLSVALNYHQAGGSPQLLRWVVEHTELVCDPPYADWASCLTVGSTAALEQALRMFCDKDRGDAILTEEYSFSTALETAAPLGVKVFGVPIDGEGLSPQAMDEMLSSWDPAARGGARRPHVLYTVPSGQNPTGATQSAERRKAIYEVCRKHDVFIFEDEPYYFLQMPPAHAGEQAAAEAETVDEFLGSLIPSLLSIDTDGRVMRMDSFSKVVVPGSRVGWVTASEQVIERYLRHAEVCNQGPSGISQVVLWQLLDEQWGHEGYLKWLMHLRGEYTRRRDVMVAACDKFLPAEVVSWNAPVAGMFYWLKVDHTRHPDASHRSIREIEDEIFDLCIEKGVLVAKGSWFMAEQDKEPSGLFFRATFAAASPDKMTEAIHRFGDAVRQSYRMN</sequence>
<evidence type="ECO:0000259" key="11">
    <source>
        <dbReference type="Pfam" id="PF00155"/>
    </source>
</evidence>
<dbReference type="PANTHER" id="PTHR42790:SF21">
    <property type="entry name" value="AROMATIC_AMINOADIPATE AMINOTRANSFERASE 1"/>
    <property type="match status" value="1"/>
</dbReference>
<accession>A0AA38RSL6</accession>
<evidence type="ECO:0000256" key="1">
    <source>
        <dbReference type="ARBA" id="ARBA00001933"/>
    </source>
</evidence>
<evidence type="ECO:0000256" key="7">
    <source>
        <dbReference type="ARBA" id="ARBA00022898"/>
    </source>
</evidence>
<dbReference type="InterPro" id="IPR004839">
    <property type="entry name" value="Aminotransferase_I/II_large"/>
</dbReference>
<evidence type="ECO:0000256" key="8">
    <source>
        <dbReference type="ARBA" id="ARBA00051993"/>
    </source>
</evidence>
<feature type="region of interest" description="Disordered" evidence="10">
    <location>
        <begin position="33"/>
        <end position="65"/>
    </location>
</feature>
<dbReference type="Gene3D" id="3.40.640.10">
    <property type="entry name" value="Type I PLP-dependent aspartate aminotransferase-like (Major domain)"/>
    <property type="match status" value="1"/>
</dbReference>
<comment type="similarity">
    <text evidence="3">Belongs to the class-I pyridoxal-phosphate-dependent aminotransferase family.</text>
</comment>
<evidence type="ECO:0000256" key="9">
    <source>
        <dbReference type="ARBA" id="ARBA00067014"/>
    </source>
</evidence>
<organism evidence="12 13">
    <name type="scientific">Pleurostoma richardsiae</name>
    <dbReference type="NCBI Taxonomy" id="41990"/>
    <lineage>
        <taxon>Eukaryota</taxon>
        <taxon>Fungi</taxon>
        <taxon>Dikarya</taxon>
        <taxon>Ascomycota</taxon>
        <taxon>Pezizomycotina</taxon>
        <taxon>Sordariomycetes</taxon>
        <taxon>Sordariomycetidae</taxon>
        <taxon>Calosphaeriales</taxon>
        <taxon>Pleurostomataceae</taxon>
        <taxon>Pleurostoma</taxon>
    </lineage>
</organism>
<dbReference type="GO" id="GO:0047536">
    <property type="term" value="F:2-aminoadipate transaminase activity"/>
    <property type="evidence" value="ECO:0007669"/>
    <property type="project" value="TreeGrafter"/>
</dbReference>
<dbReference type="Pfam" id="PF00155">
    <property type="entry name" value="Aminotran_1_2"/>
    <property type="match status" value="1"/>
</dbReference>
<keyword evidence="7" id="KW-0663">Pyridoxal phosphate</keyword>
<gene>
    <name evidence="12" type="ORF">NKR23_g549</name>
</gene>
<evidence type="ECO:0000256" key="4">
    <source>
        <dbReference type="ARBA" id="ARBA00022490"/>
    </source>
</evidence>
<dbReference type="CDD" id="cd00609">
    <property type="entry name" value="AAT_like"/>
    <property type="match status" value="1"/>
</dbReference>
<dbReference type="InterPro" id="IPR050859">
    <property type="entry name" value="Class-I_PLP-dep_aminotransf"/>
</dbReference>